<name>A0AAQ3MZS2_VIGMU</name>
<evidence type="ECO:0000313" key="2">
    <source>
        <dbReference type="EMBL" id="WVY99949.1"/>
    </source>
</evidence>
<dbReference type="PANTHER" id="PTHR33334">
    <property type="entry name" value="PROTEIN LNK1"/>
    <property type="match status" value="1"/>
</dbReference>
<dbReference type="GO" id="GO:0007623">
    <property type="term" value="P:circadian rhythm"/>
    <property type="evidence" value="ECO:0007669"/>
    <property type="project" value="InterPro"/>
</dbReference>
<sequence>MDCFQLANIIWGEGGESDDHIVPYPEINEDVSNKKEFNQEASTTKLTELKRPEAKTDFYERKLGSSSNLDSSVELPVSGYGTHAWPDLSLSSSAKIDQGSLGTEVSKNLRELGKFSSRIGKIAIYWNSDQKPHEKDAEIFQSANEGKEQGDFVDYEWANIGSFDDLDRIFSNDDPIFGHVSLDNSNDLWSSKDVTNNPAPLPLDTPSSSGALRNGTDPLEIKEEYVQCNGDKSLDLSYEKIRIPASQVLQNSCTITGNAGNDGVRSKPTEKERQENAKTWTLGTIYERNSSWIKFTGKPLQAATLAEDLYLFPSQGQVFRQKNLLKTRKKSQVKQEENNLQDFYGNWSPSVAPARQFENELSPSVIQSSPSPILGQQKQIQGAETLFQNIVNPYVASSVYENLTGTYPAMPMLSQTSSGDLRQQSVLSGYEVSPGIVNSVKNSVDSVKPQIMTPREKIEKLRRRQQMQAMIAIQKQRQQLGHQVPSNSKSSTQKCPPKIPSHLNDGTDEDLRILPAPDPPIEQDDSNTMSVAVGNDFVEDTIFYQLQDIISKLDIKIRLCIRDSLIRLAQSATQRNYASDTNSTNKSSRDELEVVAREESNKQNRALSSYRKIQDRFLNDFIMNTTALPMWQEYKQDVSLLRGP</sequence>
<feature type="region of interest" description="Disordered" evidence="1">
    <location>
        <begin position="573"/>
        <end position="592"/>
    </location>
</feature>
<dbReference type="PANTHER" id="PTHR33334:SF5">
    <property type="entry name" value="PROTEIN LNK2"/>
    <property type="match status" value="1"/>
</dbReference>
<reference evidence="2 3" key="1">
    <citation type="journal article" date="2023" name="Life. Sci Alliance">
        <title>Evolutionary insights into 3D genome organization and epigenetic landscape of Vigna mungo.</title>
        <authorList>
            <person name="Junaid A."/>
            <person name="Singh B."/>
            <person name="Bhatia S."/>
        </authorList>
    </citation>
    <scope>NUCLEOTIDE SEQUENCE [LARGE SCALE GENOMIC DNA]</scope>
    <source>
        <strain evidence="2">Urdbean</strain>
    </source>
</reference>
<dbReference type="GO" id="GO:0006355">
    <property type="term" value="P:regulation of DNA-templated transcription"/>
    <property type="evidence" value="ECO:0007669"/>
    <property type="project" value="InterPro"/>
</dbReference>
<dbReference type="Proteomes" id="UP001374535">
    <property type="component" value="Chromosome 8"/>
</dbReference>
<feature type="compositionally biased region" description="Polar residues" evidence="1">
    <location>
        <begin position="480"/>
        <end position="494"/>
    </location>
</feature>
<evidence type="ECO:0000313" key="3">
    <source>
        <dbReference type="Proteomes" id="UP001374535"/>
    </source>
</evidence>
<keyword evidence="3" id="KW-1185">Reference proteome</keyword>
<proteinExistence type="predicted"/>
<feature type="region of interest" description="Disordered" evidence="1">
    <location>
        <begin position="478"/>
        <end position="508"/>
    </location>
</feature>
<evidence type="ECO:0008006" key="4">
    <source>
        <dbReference type="Google" id="ProtNLM"/>
    </source>
</evidence>
<dbReference type="EMBL" id="CP144693">
    <property type="protein sequence ID" value="WVY99949.1"/>
    <property type="molecule type" value="Genomic_DNA"/>
</dbReference>
<feature type="compositionally biased region" description="Polar residues" evidence="1">
    <location>
        <begin position="573"/>
        <end position="586"/>
    </location>
</feature>
<dbReference type="InterPro" id="IPR039928">
    <property type="entry name" value="LNK"/>
</dbReference>
<organism evidence="2 3">
    <name type="scientific">Vigna mungo</name>
    <name type="common">Black gram</name>
    <name type="synonym">Phaseolus mungo</name>
    <dbReference type="NCBI Taxonomy" id="3915"/>
    <lineage>
        <taxon>Eukaryota</taxon>
        <taxon>Viridiplantae</taxon>
        <taxon>Streptophyta</taxon>
        <taxon>Embryophyta</taxon>
        <taxon>Tracheophyta</taxon>
        <taxon>Spermatophyta</taxon>
        <taxon>Magnoliopsida</taxon>
        <taxon>eudicotyledons</taxon>
        <taxon>Gunneridae</taxon>
        <taxon>Pentapetalae</taxon>
        <taxon>rosids</taxon>
        <taxon>fabids</taxon>
        <taxon>Fabales</taxon>
        <taxon>Fabaceae</taxon>
        <taxon>Papilionoideae</taxon>
        <taxon>50 kb inversion clade</taxon>
        <taxon>NPAAA clade</taxon>
        <taxon>indigoferoid/millettioid clade</taxon>
        <taxon>Phaseoleae</taxon>
        <taxon>Vigna</taxon>
    </lineage>
</organism>
<dbReference type="AlphaFoldDB" id="A0AAQ3MZS2"/>
<evidence type="ECO:0000256" key="1">
    <source>
        <dbReference type="SAM" id="MobiDB-lite"/>
    </source>
</evidence>
<gene>
    <name evidence="2" type="ORF">V8G54_026019</name>
</gene>
<protein>
    <recommendedName>
        <fullName evidence="4">Protein LNK2</fullName>
    </recommendedName>
</protein>
<accession>A0AAQ3MZS2</accession>